<evidence type="ECO:0000313" key="2">
    <source>
        <dbReference type="Proteomes" id="UP000006514"/>
    </source>
</evidence>
<protein>
    <submittedName>
        <fullName evidence="1">Uncharacterized protein</fullName>
    </submittedName>
</protein>
<dbReference type="Proteomes" id="UP000006514">
    <property type="component" value="Unassembled WGS sequence"/>
</dbReference>
<proteinExistence type="predicted"/>
<dbReference type="AlphaFoldDB" id="J0WLJ8"/>
<gene>
    <name evidence="1" type="ORF">AURDEDRAFT_178253</name>
</gene>
<evidence type="ECO:0000313" key="1">
    <source>
        <dbReference type="EMBL" id="EJD32650.1"/>
    </source>
</evidence>
<sequence>MAPLVLFLRNGRRRDRAKFGAALVGVSMFVLSHRLSGSAPLLHLPCYSQWNSLKCGCLLCKLASCEDVPNLDLDSDSNTSSYGAAKPHACPVTPSTSFTVFFTALPRTGDNANAGLRSGTNAVRCLVPLLRHERRHKHGLSASSTSVGTVCPCDISSTDVPRRRGTSSLTSVRTATLSNVCMLRRNELKCKSEQAVLHAAATFTAHTAD</sequence>
<name>J0WLJ8_AURST</name>
<dbReference type="KEGG" id="adl:AURDEDRAFT_178253"/>
<accession>J0WLJ8</accession>
<reference evidence="2" key="1">
    <citation type="journal article" date="2012" name="Science">
        <title>The Paleozoic origin of enzymatic lignin decomposition reconstructed from 31 fungal genomes.</title>
        <authorList>
            <person name="Floudas D."/>
            <person name="Binder M."/>
            <person name="Riley R."/>
            <person name="Barry K."/>
            <person name="Blanchette R.A."/>
            <person name="Henrissat B."/>
            <person name="Martinez A.T."/>
            <person name="Otillar R."/>
            <person name="Spatafora J.W."/>
            <person name="Yadav J.S."/>
            <person name="Aerts A."/>
            <person name="Benoit I."/>
            <person name="Boyd A."/>
            <person name="Carlson A."/>
            <person name="Copeland A."/>
            <person name="Coutinho P.M."/>
            <person name="de Vries R.P."/>
            <person name="Ferreira P."/>
            <person name="Findley K."/>
            <person name="Foster B."/>
            <person name="Gaskell J."/>
            <person name="Glotzer D."/>
            <person name="Gorecki P."/>
            <person name="Heitman J."/>
            <person name="Hesse C."/>
            <person name="Hori C."/>
            <person name="Igarashi K."/>
            <person name="Jurgens J.A."/>
            <person name="Kallen N."/>
            <person name="Kersten P."/>
            <person name="Kohler A."/>
            <person name="Kuees U."/>
            <person name="Kumar T.K.A."/>
            <person name="Kuo A."/>
            <person name="LaButti K."/>
            <person name="Larrondo L.F."/>
            <person name="Lindquist E."/>
            <person name="Ling A."/>
            <person name="Lombard V."/>
            <person name="Lucas S."/>
            <person name="Lundell T."/>
            <person name="Martin R."/>
            <person name="McLaughlin D.J."/>
            <person name="Morgenstern I."/>
            <person name="Morin E."/>
            <person name="Murat C."/>
            <person name="Nagy L.G."/>
            <person name="Nolan M."/>
            <person name="Ohm R.A."/>
            <person name="Patyshakuliyeva A."/>
            <person name="Rokas A."/>
            <person name="Ruiz-Duenas F.J."/>
            <person name="Sabat G."/>
            <person name="Salamov A."/>
            <person name="Samejima M."/>
            <person name="Schmutz J."/>
            <person name="Slot J.C."/>
            <person name="St John F."/>
            <person name="Stenlid J."/>
            <person name="Sun H."/>
            <person name="Sun S."/>
            <person name="Syed K."/>
            <person name="Tsang A."/>
            <person name="Wiebenga A."/>
            <person name="Young D."/>
            <person name="Pisabarro A."/>
            <person name="Eastwood D.C."/>
            <person name="Martin F."/>
            <person name="Cullen D."/>
            <person name="Grigoriev I.V."/>
            <person name="Hibbett D.S."/>
        </authorList>
    </citation>
    <scope>NUCLEOTIDE SEQUENCE [LARGE SCALE GENOMIC DNA]</scope>
    <source>
        <strain evidence="2">TFB10046</strain>
    </source>
</reference>
<dbReference type="InParanoid" id="J0WLJ8"/>
<dbReference type="EMBL" id="JH688768">
    <property type="protein sequence ID" value="EJD32650.1"/>
    <property type="molecule type" value="Genomic_DNA"/>
</dbReference>
<organism evidence="1 2">
    <name type="scientific">Auricularia subglabra (strain TFB-10046 / SS5)</name>
    <name type="common">White-rot fungus</name>
    <name type="synonym">Auricularia delicata (strain TFB10046)</name>
    <dbReference type="NCBI Taxonomy" id="717982"/>
    <lineage>
        <taxon>Eukaryota</taxon>
        <taxon>Fungi</taxon>
        <taxon>Dikarya</taxon>
        <taxon>Basidiomycota</taxon>
        <taxon>Agaricomycotina</taxon>
        <taxon>Agaricomycetes</taxon>
        <taxon>Auriculariales</taxon>
        <taxon>Auriculariaceae</taxon>
        <taxon>Auricularia</taxon>
    </lineage>
</organism>
<keyword evidence="2" id="KW-1185">Reference proteome</keyword>